<accession>A0A1A6AI41</accession>
<dbReference type="RefSeq" id="WP_065080002.1">
    <property type="nucleotide sequence ID" value="NZ_LROS01000079.1"/>
</dbReference>
<feature type="transmembrane region" description="Helical" evidence="1">
    <location>
        <begin position="249"/>
        <end position="269"/>
    </location>
</feature>
<gene>
    <name evidence="2" type="ORF">CLRAG_39990</name>
</gene>
<sequence>MKFATYIKSILNGLYLSLKRFPLTIMFSASVFLTLIVISEANPKENTLTRVAMALALGIPISLCIKLFFEKTNGKSIFKLTSAYLCGILFLIAYYFLFFKTMDMVSVTRYAAISTTLYLAFLFIPYFLKKEQFEMYVITIFTGFFITIIYSIVLYLGLSAILFTIDKLLGIKILGKIYYYVWLFVVFIFSLLYFLSGIPISHEEISVKSYPKLLRILLLYIVMPLLTAYTIILYIYFGKIIITKQWPVGLVSHLVLWYSVIVTIVLFFITPIRNHNIWQNKFFKIFPKIILPLIIMMFVSIGIRINAYGVTEKRYFTLILGIWLFFIMIYLSFIKKIRNILIPFTLSIVALISVFGPLSSYSISKTSQNNRLENILIKDKMLKSGKIQSSPDISKEDKSEISSILDYFNKNHSFQDVKYVPKGFKLDDMNNVFGFSFVPQSYGSYMGYFNFIRNQSEKSIDIAGYDYLFDMKSLENGANTSISPLSASYNYETFVIKVIYKGNQIYTKNLNSFVKDLIDKYGMLSKENALSPKEMTLTEENGKVKVKFIFLNISGNKNDTNRGVNAKEINFYMLVKIK</sequence>
<feature type="transmembrane region" description="Helical" evidence="1">
    <location>
        <begin position="110"/>
        <end position="128"/>
    </location>
</feature>
<feature type="transmembrane region" description="Helical" evidence="1">
    <location>
        <begin position="216"/>
        <end position="237"/>
    </location>
</feature>
<dbReference type="AlphaFoldDB" id="A0A1A6AI41"/>
<protein>
    <recommendedName>
        <fullName evidence="4">DUF4153 domain-containing protein</fullName>
    </recommendedName>
</protein>
<dbReference type="PATRIC" id="fig|1353534.3.peg.4072"/>
<organism evidence="2 3">
    <name type="scientific">Clostridium ragsdalei P11</name>
    <dbReference type="NCBI Taxonomy" id="1353534"/>
    <lineage>
        <taxon>Bacteria</taxon>
        <taxon>Bacillati</taxon>
        <taxon>Bacillota</taxon>
        <taxon>Clostridia</taxon>
        <taxon>Eubacteriales</taxon>
        <taxon>Clostridiaceae</taxon>
        <taxon>Clostridium</taxon>
    </lineage>
</organism>
<feature type="transmembrane region" description="Helical" evidence="1">
    <location>
        <begin position="51"/>
        <end position="69"/>
    </location>
</feature>
<dbReference type="EMBL" id="LROS01000079">
    <property type="protein sequence ID" value="OBR89737.1"/>
    <property type="molecule type" value="Genomic_DNA"/>
</dbReference>
<feature type="transmembrane region" description="Helical" evidence="1">
    <location>
        <begin position="81"/>
        <end position="98"/>
    </location>
</feature>
<evidence type="ECO:0000256" key="1">
    <source>
        <dbReference type="SAM" id="Phobius"/>
    </source>
</evidence>
<keyword evidence="3" id="KW-1185">Reference proteome</keyword>
<feature type="transmembrane region" description="Helical" evidence="1">
    <location>
        <begin position="340"/>
        <end position="361"/>
    </location>
</feature>
<feature type="transmembrane region" description="Helical" evidence="1">
    <location>
        <begin position="315"/>
        <end position="333"/>
    </location>
</feature>
<dbReference type="Proteomes" id="UP000093954">
    <property type="component" value="Unassembled WGS sequence"/>
</dbReference>
<feature type="transmembrane region" description="Helical" evidence="1">
    <location>
        <begin position="177"/>
        <end position="195"/>
    </location>
</feature>
<evidence type="ECO:0008006" key="4">
    <source>
        <dbReference type="Google" id="ProtNLM"/>
    </source>
</evidence>
<feature type="transmembrane region" description="Helical" evidence="1">
    <location>
        <begin position="21"/>
        <end position="39"/>
    </location>
</feature>
<dbReference type="InterPro" id="IPR025291">
    <property type="entry name" value="DUF4153"/>
</dbReference>
<evidence type="ECO:0000313" key="3">
    <source>
        <dbReference type="Proteomes" id="UP000093954"/>
    </source>
</evidence>
<feature type="transmembrane region" description="Helical" evidence="1">
    <location>
        <begin position="289"/>
        <end position="309"/>
    </location>
</feature>
<feature type="transmembrane region" description="Helical" evidence="1">
    <location>
        <begin position="135"/>
        <end position="165"/>
    </location>
</feature>
<keyword evidence="1" id="KW-0472">Membrane</keyword>
<keyword evidence="1" id="KW-1133">Transmembrane helix</keyword>
<comment type="caution">
    <text evidence="2">The sequence shown here is derived from an EMBL/GenBank/DDBJ whole genome shotgun (WGS) entry which is preliminary data.</text>
</comment>
<reference evidence="2 3" key="1">
    <citation type="journal article" date="2012" name="Front. Microbiol.">
        <title>Draft Genome Sequence of the Virulent Strain 01-B526 of the Fish Pathogen Aeromonas salmonicida.</title>
        <authorList>
            <person name="Charette S.J."/>
            <person name="Brochu F."/>
            <person name="Boyle B."/>
            <person name="Filion G."/>
            <person name="Tanaka K.H."/>
            <person name="Derome N."/>
        </authorList>
    </citation>
    <scope>NUCLEOTIDE SEQUENCE [LARGE SCALE GENOMIC DNA]</scope>
    <source>
        <strain evidence="2 3">P11</strain>
    </source>
</reference>
<keyword evidence="1" id="KW-0812">Transmembrane</keyword>
<dbReference type="Pfam" id="PF13687">
    <property type="entry name" value="DUF4153"/>
    <property type="match status" value="1"/>
</dbReference>
<proteinExistence type="predicted"/>
<evidence type="ECO:0000313" key="2">
    <source>
        <dbReference type="EMBL" id="OBR89737.1"/>
    </source>
</evidence>
<name>A0A1A6AI41_9CLOT</name>